<evidence type="ECO:0000313" key="2">
    <source>
        <dbReference type="Proteomes" id="UP001454036"/>
    </source>
</evidence>
<accession>A0AAV3PHH4</accession>
<organism evidence="1 2">
    <name type="scientific">Lithospermum erythrorhizon</name>
    <name type="common">Purple gromwell</name>
    <name type="synonym">Lithospermum officinale var. erythrorhizon</name>
    <dbReference type="NCBI Taxonomy" id="34254"/>
    <lineage>
        <taxon>Eukaryota</taxon>
        <taxon>Viridiplantae</taxon>
        <taxon>Streptophyta</taxon>
        <taxon>Embryophyta</taxon>
        <taxon>Tracheophyta</taxon>
        <taxon>Spermatophyta</taxon>
        <taxon>Magnoliopsida</taxon>
        <taxon>eudicotyledons</taxon>
        <taxon>Gunneridae</taxon>
        <taxon>Pentapetalae</taxon>
        <taxon>asterids</taxon>
        <taxon>lamiids</taxon>
        <taxon>Boraginales</taxon>
        <taxon>Boraginaceae</taxon>
        <taxon>Boraginoideae</taxon>
        <taxon>Lithospermeae</taxon>
        <taxon>Lithospermum</taxon>
    </lineage>
</organism>
<dbReference type="PANTHER" id="PTHR45496:SF12">
    <property type="entry name" value="J DOMAIN-CONTAINING PROTEIN"/>
    <property type="match status" value="1"/>
</dbReference>
<reference evidence="1 2" key="1">
    <citation type="submission" date="2024-01" db="EMBL/GenBank/DDBJ databases">
        <title>The complete chloroplast genome sequence of Lithospermum erythrorhizon: insights into the phylogenetic relationship among Boraginaceae species and the maternal lineages of purple gromwells.</title>
        <authorList>
            <person name="Okada T."/>
            <person name="Watanabe K."/>
        </authorList>
    </citation>
    <scope>NUCLEOTIDE SEQUENCE [LARGE SCALE GENOMIC DNA]</scope>
</reference>
<dbReference type="Proteomes" id="UP001454036">
    <property type="component" value="Unassembled WGS sequence"/>
</dbReference>
<evidence type="ECO:0000313" key="1">
    <source>
        <dbReference type="EMBL" id="GAA0151105.1"/>
    </source>
</evidence>
<proteinExistence type="predicted"/>
<protein>
    <submittedName>
        <fullName evidence="1">Uncharacterized protein</fullName>
    </submittedName>
</protein>
<sequence>MVSGSMHNHGLAHADNHGTTSRIDGKKCGNLDTFWTICPYCYYLYEFLKMYEDCVFKCQNVDCRKVFHGVPLVVVPPDEVVEKGKYFCPGFGLLSCEVGDVWNPFGVLGSFPSGKKPKMFEKNVVEISDDEEMEDFGDMGNVKKLFEKNVKGVEDCFGVGVEEKDVMGDMGKVFIVGDVDKEEGVSGKKVYRTRIKRSVSSTSRKCMGKGVRVKRNEVFPIQGVEEGGRKEGGVNLGCDGGNMSKGTEAGGLEFNIRDDDIFVGLPDIVVGTV</sequence>
<dbReference type="PANTHER" id="PTHR45496">
    <property type="entry name" value="CHAPERONE DNAJ-DOMAIN SUPERFAMILY PROTEIN"/>
    <property type="match status" value="1"/>
</dbReference>
<dbReference type="EMBL" id="BAABME010001716">
    <property type="protein sequence ID" value="GAA0151105.1"/>
    <property type="molecule type" value="Genomic_DNA"/>
</dbReference>
<dbReference type="AlphaFoldDB" id="A0AAV3PHH4"/>
<keyword evidence="2" id="KW-1185">Reference proteome</keyword>
<dbReference type="InterPro" id="IPR053052">
    <property type="entry name" value="Imprinting_Balance_Reg"/>
</dbReference>
<gene>
    <name evidence="1" type="ORF">LIER_09897</name>
</gene>
<name>A0AAV3PHH4_LITER</name>
<comment type="caution">
    <text evidence="1">The sequence shown here is derived from an EMBL/GenBank/DDBJ whole genome shotgun (WGS) entry which is preliminary data.</text>
</comment>